<dbReference type="OrthoDB" id="1577640at2759"/>
<dbReference type="Pfam" id="PF24476">
    <property type="entry name" value="DUF7580"/>
    <property type="match status" value="1"/>
</dbReference>
<dbReference type="SUPFAM" id="SSF53167">
    <property type="entry name" value="Purine and uridine phosphorylases"/>
    <property type="match status" value="1"/>
</dbReference>
<dbReference type="EMBL" id="MIKG01000021">
    <property type="protein sequence ID" value="RAO72943.1"/>
    <property type="molecule type" value="Genomic_DNA"/>
</dbReference>
<accession>A0A364LB04</accession>
<evidence type="ECO:0000313" key="3">
    <source>
        <dbReference type="Proteomes" id="UP000249363"/>
    </source>
</evidence>
<dbReference type="InterPro" id="IPR056002">
    <property type="entry name" value="DUF7580"/>
</dbReference>
<gene>
    <name evidence="2" type="ORF">BHQ10_008955</name>
</gene>
<dbReference type="AlphaFoldDB" id="A0A364LB04"/>
<dbReference type="Gene3D" id="3.40.50.1580">
    <property type="entry name" value="Nucleoside phosphorylase domain"/>
    <property type="match status" value="1"/>
</dbReference>
<dbReference type="GO" id="GO:0009116">
    <property type="term" value="P:nucleoside metabolic process"/>
    <property type="evidence" value="ECO:0007669"/>
    <property type="project" value="InterPro"/>
</dbReference>
<dbReference type="InterPro" id="IPR053137">
    <property type="entry name" value="NLR-like"/>
</dbReference>
<feature type="domain" description="DUF7580" evidence="1">
    <location>
        <begin position="173"/>
        <end position="515"/>
    </location>
</feature>
<dbReference type="STRING" id="1196081.A0A364LB04"/>
<dbReference type="GeneID" id="63798169"/>
<dbReference type="PANTHER" id="PTHR46082">
    <property type="entry name" value="ATP/GTP-BINDING PROTEIN-RELATED"/>
    <property type="match status" value="1"/>
</dbReference>
<proteinExistence type="predicted"/>
<evidence type="ECO:0000313" key="2">
    <source>
        <dbReference type="EMBL" id="RAO72943.1"/>
    </source>
</evidence>
<dbReference type="InterPro" id="IPR035994">
    <property type="entry name" value="Nucleoside_phosphorylase_sf"/>
</dbReference>
<reference evidence="2 3" key="1">
    <citation type="journal article" date="2017" name="Biotechnol. Biofuels">
        <title>Differential beta-glucosidase expression as a function of carbon source availability in Talaromyces amestolkiae: a genomic and proteomic approach.</title>
        <authorList>
            <person name="de Eugenio L.I."/>
            <person name="Mendez-Liter J.A."/>
            <person name="Nieto-Dominguez M."/>
            <person name="Alonso L."/>
            <person name="Gil-Munoz J."/>
            <person name="Barriuso J."/>
            <person name="Prieto A."/>
            <person name="Martinez M.J."/>
        </authorList>
    </citation>
    <scope>NUCLEOTIDE SEQUENCE [LARGE SCALE GENOMIC DNA]</scope>
    <source>
        <strain evidence="2 3">CIB</strain>
    </source>
</reference>
<protein>
    <recommendedName>
        <fullName evidence="1">DUF7580 domain-containing protein</fullName>
    </recommendedName>
</protein>
<sequence length="930" mass="105322">MAESDENPTDLLLDVLRTFREIVDSVQDDEPNLDLRKFYSHLHVHSLVLTEDIFPVLQAESGEDIRFLVLLILDKFASFLQCSVVPDYEMTLPASDEFPGLNTLVYYWRLSGLNAVERLAHVLKCLDFNLKERRDETILLLRRSVNRLQSQVSEPSTYQEEYRAPRKKRKATSSVHRAANTVFQVLSASSRACQTSHKHEYTARLRLKTYRKRIEGQYAFDAFVNFSLAHQFWQETQIQAILDKQHEPRHNPRSVKFAERDNRKGRPRMRLERLCEQIEKTKSKPWMRLNLAVEDGKLWKDVSSKSEFPISRSDPPLSLKDIITSRPASLTEKVKRILAVLLASSVLHLHGTPWMRHIHFNAANIMFFRTSTAVPLKPYIHAELIDSDPNAADISEANDDIDPDDLPIHPFPDIVMLAIMLMELYMVQPIESLGEQADIELNDWNDIDDNMKYSIAVAVFEKFKGDFTENFREAVDRCLDQNMGFDQNDEELDEEGLKRLIYEEIVGPLENELDQGFGSIIPIDNLDEVAQTLDLNNCGQKKLGQGGDNMPIETPFKHISISHSLRPKRLKSSYSSSSDYFMFKTALDNLELSQDPDYSPLSVHEKLYRSQSEPNPLNFVPSLSHESYTVGWICALPEEMAVAQAMLDEIHTPLSQNFSDKNNYTLGRMGTHNVVIACLPAKVIGTVAAARVSNHMLYTFKHLKFGLLVGIGGGVPGAKDIRLGDVVVGEPCESSGGIIQYDFGKTIEGGTFSHKGSLNRPPDVLLTAVSRLKADHYRGGPKFESYIKEMVMKNPRLIPKFSHPGIEHDFLYESDYEHCPRSEEGSCGQCDSTKLVKRSPREQHLPHVHYGLIASGNQVIRHGKTRDRLGKELGVLCIEMEAAGMVDAFPCLVIRGICDYSDSHKNKRWQGYAASTAAAYAKELLSVIST</sequence>
<dbReference type="GO" id="GO:0003824">
    <property type="term" value="F:catalytic activity"/>
    <property type="evidence" value="ECO:0007669"/>
    <property type="project" value="InterPro"/>
</dbReference>
<dbReference type="RefSeq" id="XP_040737457.1">
    <property type="nucleotide sequence ID" value="XM_040881817.1"/>
</dbReference>
<dbReference type="PANTHER" id="PTHR46082:SF11">
    <property type="entry name" value="AAA+ ATPASE DOMAIN-CONTAINING PROTEIN-RELATED"/>
    <property type="match status" value="1"/>
</dbReference>
<evidence type="ECO:0000259" key="1">
    <source>
        <dbReference type="Pfam" id="PF24476"/>
    </source>
</evidence>
<organism evidence="2 3">
    <name type="scientific">Talaromyces amestolkiae</name>
    <dbReference type="NCBI Taxonomy" id="1196081"/>
    <lineage>
        <taxon>Eukaryota</taxon>
        <taxon>Fungi</taxon>
        <taxon>Dikarya</taxon>
        <taxon>Ascomycota</taxon>
        <taxon>Pezizomycotina</taxon>
        <taxon>Eurotiomycetes</taxon>
        <taxon>Eurotiomycetidae</taxon>
        <taxon>Eurotiales</taxon>
        <taxon>Trichocomaceae</taxon>
        <taxon>Talaromyces</taxon>
        <taxon>Talaromyces sect. Talaromyces</taxon>
    </lineage>
</organism>
<comment type="caution">
    <text evidence="2">The sequence shown here is derived from an EMBL/GenBank/DDBJ whole genome shotgun (WGS) entry which is preliminary data.</text>
</comment>
<keyword evidence="3" id="KW-1185">Reference proteome</keyword>
<name>A0A364LB04_TALAM</name>
<dbReference type="Proteomes" id="UP000249363">
    <property type="component" value="Unassembled WGS sequence"/>
</dbReference>